<comment type="similarity">
    <text evidence="2">Belongs to the TMEM18 family.</text>
</comment>
<sequence>MPPAPDCKCTPLYFLRAPSLGHIQTLSQKRRDVVLVTYLFCDTGSIKRSLDTTVRRLLASVCLIDAGSFQSVAEMAQPEDLNISSVPIDGISSMRITSIWTFLLSIEWSEFWLVGLMAFHALCFLVTLVTIRFYRVQICHFLLMVGTVYSAEYLNEVAALNWRLFSKYQYFDSKGMFISLVLSAPLIFNSVLIVMVWVYRTFATMTELKSLQLKRKSMRQNRRKTE</sequence>
<evidence type="ECO:0000256" key="3">
    <source>
        <dbReference type="ARBA" id="ARBA00014253"/>
    </source>
</evidence>
<comment type="subcellular location">
    <subcellularLocation>
        <location evidence="1">Nucleus membrane</location>
        <topology evidence="1">Multi-pass membrane protein</topology>
    </subcellularLocation>
</comment>
<comment type="caution">
    <text evidence="11">The sequence shown here is derived from an EMBL/GenBank/DDBJ whole genome shotgun (WGS) entry which is preliminary data.</text>
</comment>
<keyword evidence="6" id="KW-0175">Coiled coil</keyword>
<name>A0A9D3PU25_MEGAT</name>
<evidence type="ECO:0000256" key="9">
    <source>
        <dbReference type="ARBA" id="ARBA00023242"/>
    </source>
</evidence>
<keyword evidence="7" id="KW-0238">DNA-binding</keyword>
<keyword evidence="8 10" id="KW-0472">Membrane</keyword>
<keyword evidence="4 10" id="KW-0812">Transmembrane</keyword>
<proteinExistence type="inferred from homology"/>
<evidence type="ECO:0000313" key="12">
    <source>
        <dbReference type="Proteomes" id="UP001046870"/>
    </source>
</evidence>
<evidence type="ECO:0000256" key="4">
    <source>
        <dbReference type="ARBA" id="ARBA00022692"/>
    </source>
</evidence>
<keyword evidence="5 10" id="KW-1133">Transmembrane helix</keyword>
<evidence type="ECO:0000256" key="1">
    <source>
        <dbReference type="ARBA" id="ARBA00004232"/>
    </source>
</evidence>
<keyword evidence="9" id="KW-0539">Nucleus</keyword>
<feature type="transmembrane region" description="Helical" evidence="10">
    <location>
        <begin position="175"/>
        <end position="199"/>
    </location>
</feature>
<dbReference type="GO" id="GO:0031965">
    <property type="term" value="C:nuclear membrane"/>
    <property type="evidence" value="ECO:0007669"/>
    <property type="project" value="UniProtKB-SubCell"/>
</dbReference>
<feature type="transmembrane region" description="Helical" evidence="10">
    <location>
        <begin position="138"/>
        <end position="155"/>
    </location>
</feature>
<evidence type="ECO:0000313" key="11">
    <source>
        <dbReference type="EMBL" id="KAG7466512.1"/>
    </source>
</evidence>
<protein>
    <recommendedName>
        <fullName evidence="3">Transmembrane protein 18</fullName>
    </recommendedName>
</protein>
<evidence type="ECO:0000256" key="5">
    <source>
        <dbReference type="ARBA" id="ARBA00022989"/>
    </source>
</evidence>
<dbReference type="Pfam" id="PF14770">
    <property type="entry name" value="TMEM18"/>
    <property type="match status" value="1"/>
</dbReference>
<dbReference type="GO" id="GO:0003677">
    <property type="term" value="F:DNA binding"/>
    <property type="evidence" value="ECO:0007669"/>
    <property type="project" value="UniProtKB-KW"/>
</dbReference>
<feature type="transmembrane region" description="Helical" evidence="10">
    <location>
        <begin position="111"/>
        <end position="131"/>
    </location>
</feature>
<evidence type="ECO:0000256" key="6">
    <source>
        <dbReference type="ARBA" id="ARBA00023054"/>
    </source>
</evidence>
<evidence type="ECO:0000256" key="7">
    <source>
        <dbReference type="ARBA" id="ARBA00023125"/>
    </source>
</evidence>
<gene>
    <name evidence="11" type="ORF">MATL_G00165520</name>
</gene>
<dbReference type="OrthoDB" id="411535at2759"/>
<evidence type="ECO:0000256" key="10">
    <source>
        <dbReference type="SAM" id="Phobius"/>
    </source>
</evidence>
<dbReference type="Proteomes" id="UP001046870">
    <property type="component" value="Chromosome 13"/>
</dbReference>
<keyword evidence="12" id="KW-1185">Reference proteome</keyword>
<accession>A0A9D3PU25</accession>
<reference evidence="11" key="1">
    <citation type="submission" date="2021-01" db="EMBL/GenBank/DDBJ databases">
        <authorList>
            <person name="Zahm M."/>
            <person name="Roques C."/>
            <person name="Cabau C."/>
            <person name="Klopp C."/>
            <person name="Donnadieu C."/>
            <person name="Jouanno E."/>
            <person name="Lampietro C."/>
            <person name="Louis A."/>
            <person name="Herpin A."/>
            <person name="Echchiki A."/>
            <person name="Berthelot C."/>
            <person name="Parey E."/>
            <person name="Roest-Crollius H."/>
            <person name="Braasch I."/>
            <person name="Postlethwait J."/>
            <person name="Bobe J."/>
            <person name="Montfort J."/>
            <person name="Bouchez O."/>
            <person name="Begum T."/>
            <person name="Mejri S."/>
            <person name="Adams A."/>
            <person name="Chen W.-J."/>
            <person name="Guiguen Y."/>
        </authorList>
    </citation>
    <scope>NUCLEOTIDE SEQUENCE</scope>
    <source>
        <strain evidence="11">YG-15Mar2019-1</strain>
        <tissue evidence="11">Brain</tissue>
    </source>
</reference>
<evidence type="ECO:0000256" key="2">
    <source>
        <dbReference type="ARBA" id="ARBA00009971"/>
    </source>
</evidence>
<organism evidence="11 12">
    <name type="scientific">Megalops atlanticus</name>
    <name type="common">Tarpon</name>
    <name type="synonym">Clupea gigantea</name>
    <dbReference type="NCBI Taxonomy" id="7932"/>
    <lineage>
        <taxon>Eukaryota</taxon>
        <taxon>Metazoa</taxon>
        <taxon>Chordata</taxon>
        <taxon>Craniata</taxon>
        <taxon>Vertebrata</taxon>
        <taxon>Euteleostomi</taxon>
        <taxon>Actinopterygii</taxon>
        <taxon>Neopterygii</taxon>
        <taxon>Teleostei</taxon>
        <taxon>Elopiformes</taxon>
        <taxon>Megalopidae</taxon>
        <taxon>Megalops</taxon>
    </lineage>
</organism>
<dbReference type="AlphaFoldDB" id="A0A9D3PU25"/>
<dbReference type="EMBL" id="JAFDVH010000013">
    <property type="protein sequence ID" value="KAG7466512.1"/>
    <property type="molecule type" value="Genomic_DNA"/>
</dbReference>
<dbReference type="PANTHER" id="PTHR22593">
    <property type="entry name" value="TRANSMEMBRANE PROTEIN 18"/>
    <property type="match status" value="1"/>
</dbReference>
<dbReference type="InterPro" id="IPR026721">
    <property type="entry name" value="TMEM18"/>
</dbReference>
<evidence type="ECO:0000256" key="8">
    <source>
        <dbReference type="ARBA" id="ARBA00023136"/>
    </source>
</evidence>
<dbReference type="PANTHER" id="PTHR22593:SF2">
    <property type="entry name" value="TRANSMEMBRANE PROTEIN 18"/>
    <property type="match status" value="1"/>
</dbReference>